<dbReference type="STRING" id="81569.RUM4293_04365"/>
<dbReference type="Pfam" id="PF13432">
    <property type="entry name" value="TPR_16"/>
    <property type="match status" value="1"/>
</dbReference>
<dbReference type="PANTHER" id="PTHR43081">
    <property type="entry name" value="ADENYLATE CYCLASE, TERMINAL-DIFFERENTIATION SPECIFIC-RELATED"/>
    <property type="match status" value="1"/>
</dbReference>
<dbReference type="GO" id="GO:0035556">
    <property type="term" value="P:intracellular signal transduction"/>
    <property type="evidence" value="ECO:0007669"/>
    <property type="project" value="InterPro"/>
</dbReference>
<dbReference type="GO" id="GO:0004016">
    <property type="term" value="F:adenylate cyclase activity"/>
    <property type="evidence" value="ECO:0007669"/>
    <property type="project" value="UniProtKB-EC"/>
</dbReference>
<dbReference type="GO" id="GO:0006171">
    <property type="term" value="P:cAMP biosynthetic process"/>
    <property type="evidence" value="ECO:0007669"/>
    <property type="project" value="TreeGrafter"/>
</dbReference>
<dbReference type="InterPro" id="IPR019734">
    <property type="entry name" value="TPR_rpt"/>
</dbReference>
<dbReference type="EC" id="4.6.1.1" evidence="2"/>
<dbReference type="Gene3D" id="3.30.70.1230">
    <property type="entry name" value="Nucleotide cyclase"/>
    <property type="match status" value="1"/>
</dbReference>
<accession>A0A0P1EB23</accession>
<proteinExistence type="predicted"/>
<dbReference type="EMBL" id="CYPU01000013">
    <property type="protein sequence ID" value="CUH46618.1"/>
    <property type="molecule type" value="Genomic_DNA"/>
</dbReference>
<evidence type="ECO:0000313" key="3">
    <source>
        <dbReference type="Proteomes" id="UP000050783"/>
    </source>
</evidence>
<dbReference type="CDD" id="cd07302">
    <property type="entry name" value="CHD"/>
    <property type="match status" value="1"/>
</dbReference>
<dbReference type="RefSeq" id="WP_058276397.1">
    <property type="nucleotide sequence ID" value="NZ_CYPU01000013.1"/>
</dbReference>
<gene>
    <name evidence="2" type="ORF">RUA4292_00784</name>
</gene>
<dbReference type="SUPFAM" id="SSF48452">
    <property type="entry name" value="TPR-like"/>
    <property type="match status" value="1"/>
</dbReference>
<organism evidence="2 3">
    <name type="scientific">Ruegeria atlantica</name>
    <dbReference type="NCBI Taxonomy" id="81569"/>
    <lineage>
        <taxon>Bacteria</taxon>
        <taxon>Pseudomonadati</taxon>
        <taxon>Pseudomonadota</taxon>
        <taxon>Alphaproteobacteria</taxon>
        <taxon>Rhodobacterales</taxon>
        <taxon>Roseobacteraceae</taxon>
        <taxon>Ruegeria</taxon>
    </lineage>
</organism>
<dbReference type="AlphaFoldDB" id="A0A0P1EB23"/>
<dbReference type="InterPro" id="IPR050697">
    <property type="entry name" value="Adenylyl/Guanylyl_Cyclase_3/4"/>
</dbReference>
<reference evidence="2 3" key="1">
    <citation type="submission" date="2015-09" db="EMBL/GenBank/DDBJ databases">
        <authorList>
            <consortium name="Swine Surveillance"/>
        </authorList>
    </citation>
    <scope>NUCLEOTIDE SEQUENCE [LARGE SCALE GENOMIC DNA]</scope>
    <source>
        <strain evidence="2 3">CECT 4292</strain>
    </source>
</reference>
<dbReference type="Gene3D" id="3.40.50.10070">
    <property type="entry name" value="TolB, N-terminal domain"/>
    <property type="match status" value="1"/>
</dbReference>
<dbReference type="SMART" id="SM00028">
    <property type="entry name" value="TPR"/>
    <property type="match status" value="2"/>
</dbReference>
<evidence type="ECO:0000259" key="1">
    <source>
        <dbReference type="PROSITE" id="PS50125"/>
    </source>
</evidence>
<dbReference type="PROSITE" id="PS50125">
    <property type="entry name" value="GUANYLATE_CYCLASE_2"/>
    <property type="match status" value="1"/>
</dbReference>
<dbReference type="PANTHER" id="PTHR43081:SF19">
    <property type="entry name" value="PH-SENSITIVE ADENYLATE CYCLASE RV1264"/>
    <property type="match status" value="1"/>
</dbReference>
<keyword evidence="2" id="KW-0456">Lyase</keyword>
<dbReference type="Proteomes" id="UP000050783">
    <property type="component" value="Unassembled WGS sequence"/>
</dbReference>
<dbReference type="SUPFAM" id="SSF55073">
    <property type="entry name" value="Nucleotide cyclase"/>
    <property type="match status" value="1"/>
</dbReference>
<dbReference type="OrthoDB" id="54411at2"/>
<dbReference type="Pfam" id="PF00211">
    <property type="entry name" value="Guanylate_cyc"/>
    <property type="match status" value="1"/>
</dbReference>
<dbReference type="InterPro" id="IPR001054">
    <property type="entry name" value="A/G_cyclase"/>
</dbReference>
<evidence type="ECO:0000313" key="2">
    <source>
        <dbReference type="EMBL" id="CUH46618.1"/>
    </source>
</evidence>
<dbReference type="GeneID" id="55492064"/>
<dbReference type="SMART" id="SM00044">
    <property type="entry name" value="CYCc"/>
    <property type="match status" value="1"/>
</dbReference>
<name>A0A0P1EB23_9RHOB</name>
<protein>
    <submittedName>
        <fullName evidence="2">pH-sensitive adenylate cyclase</fullName>
        <ecNumber evidence="2">4.6.1.1</ecNumber>
    </submittedName>
</protein>
<feature type="domain" description="Guanylate cyclase" evidence="1">
    <location>
        <begin position="7"/>
        <end position="114"/>
    </location>
</feature>
<dbReference type="InterPro" id="IPR011990">
    <property type="entry name" value="TPR-like_helical_dom_sf"/>
</dbReference>
<sequence length="570" mass="62309">MGRRLTTVLAADIVGYSALMDQDRTGTVAALKTFREDTFLPIVEDTNGSLIKSMGDGWIVEFQSPSEAAACAIAVQSAHKPDHIKLRIGVHTGEVVTDGDDIFGDGINVAARLEALAKPGQVLFSDTSHNSLDRNDAGLFDGGEQTELKNIKRHVGIWCWPKGTKANLAIKADVRPGIAVLSFDNMSGDPEQEFFADGITEDIITELSRFRWLMVVARNSSFAYKGKSTDIRDVGRDLGVRYVLEGSVRRSGQRVRITGQLIDTENGSHLWADRFDGVLDDIFDLQDQVTEDVVTAIEPSVRHAETNRARAKPTKDLQAYELYLRALSHFHLLTDQDNIEAIRLTKLALDRDPEYASAAGLLAWLHIQRLVQGLEPVDQGPKSAVAAAEQVLRSDRADGIAKAYAAHSISMLAQDLSRARTAFKEALSENPNAATVHMLAAANLYLLNRPDKALEHAVRSVELSPGDPLRHAAFMGQGAALFHLGRYEEAAQACREALSVRTTFLMSHLMLIASLAELDDIDAAKTAAVKLNEIAPNAASITETTRLPLFSIPTCADRWRSGWKKAGLQV</sequence>
<dbReference type="Gene3D" id="1.25.40.10">
    <property type="entry name" value="Tetratricopeptide repeat domain"/>
    <property type="match status" value="1"/>
</dbReference>
<dbReference type="InterPro" id="IPR029787">
    <property type="entry name" value="Nucleotide_cyclase"/>
</dbReference>